<dbReference type="AlphaFoldDB" id="A0AAE8ZRI8"/>
<reference evidence="2 3" key="1">
    <citation type="submission" date="2022-05" db="EMBL/GenBank/DDBJ databases">
        <title>Chromosome-level reference genomes for two strains of Caenorhabditis briggsae: an improved platform for comparative genomics.</title>
        <authorList>
            <person name="Stevens L."/>
            <person name="Andersen E.C."/>
        </authorList>
    </citation>
    <scope>NUCLEOTIDE SEQUENCE [LARGE SCALE GENOMIC DNA]</scope>
    <source>
        <strain evidence="2">QX1410_ONT</strain>
        <tissue evidence="2">Whole-organism</tissue>
    </source>
</reference>
<dbReference type="EMBL" id="CP090896">
    <property type="protein sequence ID" value="ULT81625.1"/>
    <property type="molecule type" value="Genomic_DNA"/>
</dbReference>
<protein>
    <submittedName>
        <fullName evidence="2">Uncharacterized protein</fullName>
    </submittedName>
</protein>
<feature type="region of interest" description="Disordered" evidence="1">
    <location>
        <begin position="52"/>
        <end position="73"/>
    </location>
</feature>
<evidence type="ECO:0000313" key="2">
    <source>
        <dbReference type="EMBL" id="ULT81625.1"/>
    </source>
</evidence>
<evidence type="ECO:0000256" key="1">
    <source>
        <dbReference type="SAM" id="MobiDB-lite"/>
    </source>
</evidence>
<accession>A0AAE8ZRI8</accession>
<name>A0AAE8ZRI8_CAEBR</name>
<dbReference type="Proteomes" id="UP000827892">
    <property type="component" value="Chromosome X"/>
</dbReference>
<feature type="compositionally biased region" description="Basic and acidic residues" evidence="1">
    <location>
        <begin position="59"/>
        <end position="73"/>
    </location>
</feature>
<evidence type="ECO:0000313" key="3">
    <source>
        <dbReference type="Proteomes" id="UP000827892"/>
    </source>
</evidence>
<sequence>MSIWCEHCDAQPQTARECTLGNSSLLSPNFYRSLGKIDGSIDKESIKVGEFGSSTTSTRWEDQEVRASSERAECGSEENRWRRRCSKRSKRNICSSSRAETFLNGYHIEKPCQSDGFQSNDGKQK</sequence>
<gene>
    <name evidence="2" type="ORF">L3Y34_011542</name>
</gene>
<organism evidence="2 3">
    <name type="scientific">Caenorhabditis briggsae</name>
    <dbReference type="NCBI Taxonomy" id="6238"/>
    <lineage>
        <taxon>Eukaryota</taxon>
        <taxon>Metazoa</taxon>
        <taxon>Ecdysozoa</taxon>
        <taxon>Nematoda</taxon>
        <taxon>Chromadorea</taxon>
        <taxon>Rhabditida</taxon>
        <taxon>Rhabditina</taxon>
        <taxon>Rhabditomorpha</taxon>
        <taxon>Rhabditoidea</taxon>
        <taxon>Rhabditidae</taxon>
        <taxon>Peloderinae</taxon>
        <taxon>Caenorhabditis</taxon>
    </lineage>
</organism>
<proteinExistence type="predicted"/>